<dbReference type="EMBL" id="BONG01000022">
    <property type="protein sequence ID" value="GIF90392.1"/>
    <property type="molecule type" value="Genomic_DNA"/>
</dbReference>
<dbReference type="AlphaFoldDB" id="A0A8J3JSR6"/>
<gene>
    <name evidence="1" type="ORF">Cch02nite_38360</name>
</gene>
<sequence length="85" mass="9302">MVAAMANMGPPRTCTDDFSEMSTIVTSRMRCHTIWCQRASILRSGRQPDVTTLSRAAPACRQADGWLLTVADSAPAGAFRVLTEW</sequence>
<protein>
    <submittedName>
        <fullName evidence="1">Uncharacterized protein</fullName>
    </submittedName>
</protein>
<comment type="caution">
    <text evidence="1">The sequence shown here is derived from an EMBL/GenBank/DDBJ whole genome shotgun (WGS) entry which is preliminary data.</text>
</comment>
<evidence type="ECO:0000313" key="1">
    <source>
        <dbReference type="EMBL" id="GIF90392.1"/>
    </source>
</evidence>
<accession>A0A8J3JSR6</accession>
<keyword evidence="2" id="KW-1185">Reference proteome</keyword>
<dbReference type="Proteomes" id="UP000619293">
    <property type="component" value="Unassembled WGS sequence"/>
</dbReference>
<proteinExistence type="predicted"/>
<reference evidence="1 2" key="1">
    <citation type="submission" date="2021-01" db="EMBL/GenBank/DDBJ databases">
        <title>Whole genome shotgun sequence of Catellatospora chokoriensis NBRC 107358.</title>
        <authorList>
            <person name="Komaki H."/>
            <person name="Tamura T."/>
        </authorList>
    </citation>
    <scope>NUCLEOTIDE SEQUENCE [LARGE SCALE GENOMIC DNA]</scope>
    <source>
        <strain evidence="1 2">NBRC 107358</strain>
    </source>
</reference>
<evidence type="ECO:0000313" key="2">
    <source>
        <dbReference type="Proteomes" id="UP000619293"/>
    </source>
</evidence>
<name>A0A8J3JSR6_9ACTN</name>
<organism evidence="1 2">
    <name type="scientific">Catellatospora chokoriensis</name>
    <dbReference type="NCBI Taxonomy" id="310353"/>
    <lineage>
        <taxon>Bacteria</taxon>
        <taxon>Bacillati</taxon>
        <taxon>Actinomycetota</taxon>
        <taxon>Actinomycetes</taxon>
        <taxon>Micromonosporales</taxon>
        <taxon>Micromonosporaceae</taxon>
        <taxon>Catellatospora</taxon>
    </lineage>
</organism>